<evidence type="ECO:0000313" key="2">
    <source>
        <dbReference type="Proteomes" id="UP000324222"/>
    </source>
</evidence>
<keyword evidence="2" id="KW-1185">Reference proteome</keyword>
<sequence>MEDDYDCNVHKGSHCCRTSYSVTSSQEDVLRAAVVLCARVLQAIICYSVMSTLCMGTKVDRQEVGSGKGLR</sequence>
<name>A0A5B7F3Q9_PORTR</name>
<accession>A0A5B7F3Q9</accession>
<comment type="caution">
    <text evidence="1">The sequence shown here is derived from an EMBL/GenBank/DDBJ whole genome shotgun (WGS) entry which is preliminary data.</text>
</comment>
<gene>
    <name evidence="1" type="ORF">E2C01_034779</name>
</gene>
<evidence type="ECO:0000313" key="1">
    <source>
        <dbReference type="EMBL" id="MPC41192.1"/>
    </source>
</evidence>
<proteinExistence type="predicted"/>
<organism evidence="1 2">
    <name type="scientific">Portunus trituberculatus</name>
    <name type="common">Swimming crab</name>
    <name type="synonym">Neptunus trituberculatus</name>
    <dbReference type="NCBI Taxonomy" id="210409"/>
    <lineage>
        <taxon>Eukaryota</taxon>
        <taxon>Metazoa</taxon>
        <taxon>Ecdysozoa</taxon>
        <taxon>Arthropoda</taxon>
        <taxon>Crustacea</taxon>
        <taxon>Multicrustacea</taxon>
        <taxon>Malacostraca</taxon>
        <taxon>Eumalacostraca</taxon>
        <taxon>Eucarida</taxon>
        <taxon>Decapoda</taxon>
        <taxon>Pleocyemata</taxon>
        <taxon>Brachyura</taxon>
        <taxon>Eubrachyura</taxon>
        <taxon>Portunoidea</taxon>
        <taxon>Portunidae</taxon>
        <taxon>Portuninae</taxon>
        <taxon>Portunus</taxon>
    </lineage>
</organism>
<dbReference type="EMBL" id="VSRR010004964">
    <property type="protein sequence ID" value="MPC41192.1"/>
    <property type="molecule type" value="Genomic_DNA"/>
</dbReference>
<protein>
    <submittedName>
        <fullName evidence="1">Uncharacterized protein</fullName>
    </submittedName>
</protein>
<dbReference type="Proteomes" id="UP000324222">
    <property type="component" value="Unassembled WGS sequence"/>
</dbReference>
<reference evidence="1 2" key="1">
    <citation type="submission" date="2019-05" db="EMBL/GenBank/DDBJ databases">
        <title>Another draft genome of Portunus trituberculatus and its Hox gene families provides insights of decapod evolution.</title>
        <authorList>
            <person name="Jeong J.-H."/>
            <person name="Song I."/>
            <person name="Kim S."/>
            <person name="Choi T."/>
            <person name="Kim D."/>
            <person name="Ryu S."/>
            <person name="Kim W."/>
        </authorList>
    </citation>
    <scope>NUCLEOTIDE SEQUENCE [LARGE SCALE GENOMIC DNA]</scope>
    <source>
        <tissue evidence="1">Muscle</tissue>
    </source>
</reference>
<dbReference type="AlphaFoldDB" id="A0A5B7F3Q9"/>